<dbReference type="Pfam" id="PF18742">
    <property type="entry name" value="DpnII-MboI"/>
    <property type="match status" value="1"/>
</dbReference>
<sequence>MDERLSQSFAKTAADLRMFVEQNCPLPNPESGFSLFLRSLNVDDRTGNAPLPPWPSDTNFKYPQTLACFGFLLAIDPEYQQRLHSEWPTACESVLSRDLFPIDRQSFTFRPIEVLGIAYGIKRLAGPASPLHATFLATVRNCLTKANDDVKSRWLYRFAEMLLDDTPCEMPRLSDDSLTLDVAATVKWLAMQQSVVAPIDPDLVLAVEDKILKDVAIGKFEFQNAADATILLSSLEHSIERRLRSRLNETSIVPATNRDALRLIERLCRNFPLFARQLQKRRKDVKQTGTTERLPRSTIEMVDEYDVQDAFHAILRLFFDDVRAEPWTPSYAGNQNRIDFVLPDHKIAIEVKHTGSRLTQRHVADQLIIDSRYYRHETDYTHLICFVYDPELRLKNAVALEKDLASEDHDFSVSVVVCPQGK</sequence>
<dbReference type="OrthoDB" id="2678579at2"/>
<gene>
    <name evidence="1" type="ORF">K239x_54210</name>
</gene>
<protein>
    <submittedName>
        <fullName evidence="1">Uncharacterized protein</fullName>
    </submittedName>
</protein>
<reference evidence="1 2" key="1">
    <citation type="submission" date="2019-02" db="EMBL/GenBank/DDBJ databases">
        <title>Deep-cultivation of Planctomycetes and their phenomic and genomic characterization uncovers novel biology.</title>
        <authorList>
            <person name="Wiegand S."/>
            <person name="Jogler M."/>
            <person name="Boedeker C."/>
            <person name="Pinto D."/>
            <person name="Vollmers J."/>
            <person name="Rivas-Marin E."/>
            <person name="Kohn T."/>
            <person name="Peeters S.H."/>
            <person name="Heuer A."/>
            <person name="Rast P."/>
            <person name="Oberbeckmann S."/>
            <person name="Bunk B."/>
            <person name="Jeske O."/>
            <person name="Meyerdierks A."/>
            <person name="Storesund J.E."/>
            <person name="Kallscheuer N."/>
            <person name="Luecker S."/>
            <person name="Lage O.M."/>
            <person name="Pohl T."/>
            <person name="Merkel B.J."/>
            <person name="Hornburger P."/>
            <person name="Mueller R.-W."/>
            <person name="Bruemmer F."/>
            <person name="Labrenz M."/>
            <person name="Spormann A.M."/>
            <person name="Op den Camp H."/>
            <person name="Overmann J."/>
            <person name="Amann R."/>
            <person name="Jetten M.S.M."/>
            <person name="Mascher T."/>
            <person name="Medema M.H."/>
            <person name="Devos D.P."/>
            <person name="Kaster A.-K."/>
            <person name="Ovreas L."/>
            <person name="Rohde M."/>
            <person name="Galperin M.Y."/>
            <person name="Jogler C."/>
        </authorList>
    </citation>
    <scope>NUCLEOTIDE SEQUENCE [LARGE SCALE GENOMIC DNA]</scope>
    <source>
        <strain evidence="1 2">K23_9</strain>
    </source>
</reference>
<keyword evidence="2" id="KW-1185">Reference proteome</keyword>
<dbReference type="RefSeq" id="WP_145421139.1">
    <property type="nucleotide sequence ID" value="NZ_CP036526.1"/>
</dbReference>
<name>A0A517P222_9BACT</name>
<organism evidence="1 2">
    <name type="scientific">Stieleria marina</name>
    <dbReference type="NCBI Taxonomy" id="1930275"/>
    <lineage>
        <taxon>Bacteria</taxon>
        <taxon>Pseudomonadati</taxon>
        <taxon>Planctomycetota</taxon>
        <taxon>Planctomycetia</taxon>
        <taxon>Pirellulales</taxon>
        <taxon>Pirellulaceae</taxon>
        <taxon>Stieleria</taxon>
    </lineage>
</organism>
<evidence type="ECO:0000313" key="1">
    <source>
        <dbReference type="EMBL" id="QDT13403.1"/>
    </source>
</evidence>
<dbReference type="Proteomes" id="UP000319817">
    <property type="component" value="Chromosome"/>
</dbReference>
<accession>A0A517P222</accession>
<proteinExistence type="predicted"/>
<evidence type="ECO:0000313" key="2">
    <source>
        <dbReference type="Proteomes" id="UP000319817"/>
    </source>
</evidence>
<dbReference type="AlphaFoldDB" id="A0A517P222"/>
<dbReference type="EMBL" id="CP036526">
    <property type="protein sequence ID" value="QDT13403.1"/>
    <property type="molecule type" value="Genomic_DNA"/>
</dbReference>